<dbReference type="EMBL" id="BKCJ010287529">
    <property type="protein sequence ID" value="GEZ50853.1"/>
    <property type="molecule type" value="Genomic_DNA"/>
</dbReference>
<feature type="compositionally biased region" description="Acidic residues" evidence="1">
    <location>
        <begin position="31"/>
        <end position="54"/>
    </location>
</feature>
<reference evidence="2" key="1">
    <citation type="journal article" date="2019" name="Sci. Rep.">
        <title>Draft genome of Tanacetum cinerariifolium, the natural source of mosquito coil.</title>
        <authorList>
            <person name="Yamashiro T."/>
            <person name="Shiraishi A."/>
            <person name="Satake H."/>
            <person name="Nakayama K."/>
        </authorList>
    </citation>
    <scope>NUCLEOTIDE SEQUENCE</scope>
</reference>
<dbReference type="AlphaFoldDB" id="A0A699IIE2"/>
<name>A0A699IIE2_TANCI</name>
<gene>
    <name evidence="2" type="ORF">Tci_522826</name>
</gene>
<evidence type="ECO:0000256" key="1">
    <source>
        <dbReference type="SAM" id="MobiDB-lite"/>
    </source>
</evidence>
<evidence type="ECO:0000313" key="2">
    <source>
        <dbReference type="EMBL" id="GEZ50853.1"/>
    </source>
</evidence>
<protein>
    <submittedName>
        <fullName evidence="2">Uncharacterized protein</fullName>
    </submittedName>
</protein>
<feature type="region of interest" description="Disordered" evidence="1">
    <location>
        <begin position="1"/>
        <end position="54"/>
    </location>
</feature>
<sequence length="279" mass="31759">MPENKFPLRAQDKSNNDEIYDSNKSNKEHDEKEEEYDDEFNVEEGEKMDEEEDDEVTKELYKDVNVNIGNKYADITDRSNTNPSPTNTTITSLMDTTIYHEITSATTIPLPPHFFNHLQQEATPIPTSKTSEATTSFTSLSDFASIFKFNERVINMEKDMSEIKQVDQYAQALSTIPAIVNRYMDNKLGEVINKAIQAHNFDYVATSVIEKNVTKSLEVVVLTRSLSQPRSSYEAAATLSEFELIKILIDKMEKNKSFDVADYTRELYDAVTPSISSDI</sequence>
<comment type="caution">
    <text evidence="2">The sequence shown here is derived from an EMBL/GenBank/DDBJ whole genome shotgun (WGS) entry which is preliminary data.</text>
</comment>
<proteinExistence type="predicted"/>
<organism evidence="2">
    <name type="scientific">Tanacetum cinerariifolium</name>
    <name type="common">Dalmatian daisy</name>
    <name type="synonym">Chrysanthemum cinerariifolium</name>
    <dbReference type="NCBI Taxonomy" id="118510"/>
    <lineage>
        <taxon>Eukaryota</taxon>
        <taxon>Viridiplantae</taxon>
        <taxon>Streptophyta</taxon>
        <taxon>Embryophyta</taxon>
        <taxon>Tracheophyta</taxon>
        <taxon>Spermatophyta</taxon>
        <taxon>Magnoliopsida</taxon>
        <taxon>eudicotyledons</taxon>
        <taxon>Gunneridae</taxon>
        <taxon>Pentapetalae</taxon>
        <taxon>asterids</taxon>
        <taxon>campanulids</taxon>
        <taxon>Asterales</taxon>
        <taxon>Asteraceae</taxon>
        <taxon>Asteroideae</taxon>
        <taxon>Anthemideae</taxon>
        <taxon>Anthemidinae</taxon>
        <taxon>Tanacetum</taxon>
    </lineage>
</organism>
<accession>A0A699IIE2</accession>